<dbReference type="CDD" id="cd18137">
    <property type="entry name" value="HLD_clamp_pol_III_gamma_tau"/>
    <property type="match status" value="1"/>
</dbReference>
<dbReference type="InterPro" id="IPR003593">
    <property type="entry name" value="AAA+_ATPase"/>
</dbReference>
<dbReference type="Gene3D" id="3.40.50.300">
    <property type="entry name" value="P-loop containing nucleotide triphosphate hydrolases"/>
    <property type="match status" value="1"/>
</dbReference>
<comment type="caution">
    <text evidence="14">The sequence shown here is derived from an EMBL/GenBank/DDBJ whole genome shotgun (WGS) entry which is preliminary data.</text>
</comment>
<evidence type="ECO:0000256" key="7">
    <source>
        <dbReference type="ARBA" id="ARBA00022741"/>
    </source>
</evidence>
<dbReference type="InterPro" id="IPR012763">
    <property type="entry name" value="DNA_pol_III_sug/sutau_N"/>
</dbReference>
<dbReference type="GO" id="GO:0003887">
    <property type="term" value="F:DNA-directed DNA polymerase activity"/>
    <property type="evidence" value="ECO:0007669"/>
    <property type="project" value="UniProtKB-EC"/>
</dbReference>
<evidence type="ECO:0000256" key="11">
    <source>
        <dbReference type="ARBA" id="ARBA00049244"/>
    </source>
</evidence>
<dbReference type="InterPro" id="IPR001270">
    <property type="entry name" value="ClpA/B"/>
</dbReference>
<dbReference type="NCBIfam" id="TIGR02397">
    <property type="entry name" value="dnaX_nterm"/>
    <property type="match status" value="1"/>
</dbReference>
<dbReference type="Gene3D" id="1.20.272.10">
    <property type="match status" value="1"/>
</dbReference>
<evidence type="ECO:0000256" key="6">
    <source>
        <dbReference type="ARBA" id="ARBA00022723"/>
    </source>
</evidence>
<evidence type="ECO:0000256" key="12">
    <source>
        <dbReference type="SAM" id="MobiDB-lite"/>
    </source>
</evidence>
<dbReference type="EC" id="2.7.7.7" evidence="2"/>
<dbReference type="InterPro" id="IPR022754">
    <property type="entry name" value="DNA_pol_III_gamma-3"/>
</dbReference>
<dbReference type="EMBL" id="JAPMLT010000014">
    <property type="protein sequence ID" value="MCX7571913.1"/>
    <property type="molecule type" value="Genomic_DNA"/>
</dbReference>
<accession>A0ABT3X7E6</accession>
<comment type="similarity">
    <text evidence="1">Belongs to the DnaX/STICHEL family.</text>
</comment>
<dbReference type="Pfam" id="PF22608">
    <property type="entry name" value="DNAX_ATPase_lid"/>
    <property type="match status" value="1"/>
</dbReference>
<evidence type="ECO:0000256" key="4">
    <source>
        <dbReference type="ARBA" id="ARBA00022695"/>
    </source>
</evidence>
<keyword evidence="7" id="KW-0547">Nucleotide-binding</keyword>
<feature type="domain" description="AAA+ ATPase" evidence="13">
    <location>
        <begin position="37"/>
        <end position="179"/>
    </location>
</feature>
<dbReference type="Pfam" id="PF13177">
    <property type="entry name" value="DNA_pol3_delta2"/>
    <property type="match status" value="1"/>
</dbReference>
<reference evidence="14 15" key="1">
    <citation type="submission" date="2022-11" db="EMBL/GenBank/DDBJ databases">
        <title>Study of microbial diversity in lake waters.</title>
        <authorList>
            <person name="Zhang J."/>
        </authorList>
    </citation>
    <scope>NUCLEOTIDE SEQUENCE [LARGE SCALE GENOMIC DNA]</scope>
    <source>
        <strain evidence="14 15">DT12</strain>
    </source>
</reference>
<evidence type="ECO:0000256" key="3">
    <source>
        <dbReference type="ARBA" id="ARBA00022679"/>
    </source>
</evidence>
<keyword evidence="15" id="KW-1185">Reference proteome</keyword>
<evidence type="ECO:0000259" key="13">
    <source>
        <dbReference type="SMART" id="SM00382"/>
    </source>
</evidence>
<dbReference type="Pfam" id="PF12169">
    <property type="entry name" value="DNA_pol3_gamma3"/>
    <property type="match status" value="1"/>
</dbReference>
<name>A0ABT3X7E6_9BACL</name>
<dbReference type="InterPro" id="IPR045085">
    <property type="entry name" value="HLD_clamp_pol_III_gamma_tau"/>
</dbReference>
<feature type="region of interest" description="Disordered" evidence="12">
    <location>
        <begin position="378"/>
        <end position="406"/>
    </location>
</feature>
<evidence type="ECO:0000256" key="1">
    <source>
        <dbReference type="ARBA" id="ARBA00006360"/>
    </source>
</evidence>
<dbReference type="CDD" id="cd00009">
    <property type="entry name" value="AAA"/>
    <property type="match status" value="1"/>
</dbReference>
<organism evidence="14 15">
    <name type="scientific">Tumebacillus lacus</name>
    <dbReference type="NCBI Taxonomy" id="2995335"/>
    <lineage>
        <taxon>Bacteria</taxon>
        <taxon>Bacillati</taxon>
        <taxon>Bacillota</taxon>
        <taxon>Bacilli</taxon>
        <taxon>Bacillales</taxon>
        <taxon>Alicyclobacillaceae</taxon>
        <taxon>Tumebacillus</taxon>
    </lineage>
</organism>
<dbReference type="SMART" id="SM00382">
    <property type="entry name" value="AAA"/>
    <property type="match status" value="1"/>
</dbReference>
<dbReference type="Proteomes" id="UP001208017">
    <property type="component" value="Unassembled WGS sequence"/>
</dbReference>
<dbReference type="InterPro" id="IPR008921">
    <property type="entry name" value="DNA_pol3_clamp-load_cplx_C"/>
</dbReference>
<evidence type="ECO:0000256" key="2">
    <source>
        <dbReference type="ARBA" id="ARBA00012417"/>
    </source>
</evidence>
<dbReference type="NCBIfam" id="NF004046">
    <property type="entry name" value="PRK05563.1"/>
    <property type="match status" value="1"/>
</dbReference>
<dbReference type="Pfam" id="PF20964">
    <property type="entry name" value="DnaX_C"/>
    <property type="match status" value="1"/>
</dbReference>
<dbReference type="SUPFAM" id="SSF48019">
    <property type="entry name" value="post-AAA+ oligomerization domain-like"/>
    <property type="match status" value="1"/>
</dbReference>
<feature type="region of interest" description="Disordered" evidence="12">
    <location>
        <begin position="426"/>
        <end position="516"/>
    </location>
</feature>
<keyword evidence="10" id="KW-0239">DNA-directed DNA polymerase</keyword>
<keyword evidence="5" id="KW-0235">DNA replication</keyword>
<feature type="compositionally biased region" description="Low complexity" evidence="12">
    <location>
        <begin position="426"/>
        <end position="442"/>
    </location>
</feature>
<keyword evidence="4 14" id="KW-0548">Nucleotidyltransferase</keyword>
<dbReference type="PANTHER" id="PTHR11669">
    <property type="entry name" value="REPLICATION FACTOR C / DNA POLYMERASE III GAMMA-TAU SUBUNIT"/>
    <property type="match status" value="1"/>
</dbReference>
<evidence type="ECO:0000256" key="5">
    <source>
        <dbReference type="ARBA" id="ARBA00022705"/>
    </source>
</evidence>
<sequence>MAYIALYREWRPQLFRDIAGQEHVTRTLQNALRQHRFAHAYLFNGPRGTGKTSAARVLAKAINCENGPAEEPCNECPACIGITKGTIMDVMEIDAASNRGVDEIRDLRDKVKFAPTEVRSKVYIIDEVHMLTTEAFNALLKTLEEPPSHVMFILATTEPHKLPATIISRCQRFDFRRITGRAIVDHLRHIADEKGVIVEEDALWLVARAAEGGMRDALSIFDQVISFGGDQVRAEDIISMVGAIGADVLAKIARGICERQPAAVLGEIGDLIDKGKDVGQLLHDLVTYFRDLLMQKTVPHLEEVQDRANYDREFAEVADMYETGVLTRIIEQMTQVQNELKWQSQGRLLLEMLMVRLCKAQSIDPEDMLERLEQLESKLSGGLPGGGFPPSPAPQQAGFGGAPASPDLLRRLQDLEQKLASALAAGAVAPNARPQQANAPAPGQGGGMRSVGEVMQPPPIDGPPSRVNAALAPAPHREEQPRTVIPPANLPPLPASAPTGGGAPAPRPAAAPAVSGGGGSSLAKIVTSPDPDAFARVQQFWPRVLDEVKQRKITAQAWLLAGKPVAVDNGYIVVAFTSQIHAETIMKPIHREIIEPVFTQLMNGVPHQLFAVMESEWMRFQPTIGASGTGPSPSADGGDNNEATSTEATAAAPERDELVEKAKFLFGSEHVEVVE</sequence>
<evidence type="ECO:0000256" key="8">
    <source>
        <dbReference type="ARBA" id="ARBA00022833"/>
    </source>
</evidence>
<protein>
    <recommendedName>
        <fullName evidence="2">DNA-directed DNA polymerase</fullName>
        <ecNumber evidence="2">2.7.7.7</ecNumber>
    </recommendedName>
</protein>
<evidence type="ECO:0000313" key="14">
    <source>
        <dbReference type="EMBL" id="MCX7571913.1"/>
    </source>
</evidence>
<comment type="catalytic activity">
    <reaction evidence="11">
        <text>DNA(n) + a 2'-deoxyribonucleoside 5'-triphosphate = DNA(n+1) + diphosphate</text>
        <dbReference type="Rhea" id="RHEA:22508"/>
        <dbReference type="Rhea" id="RHEA-COMP:17339"/>
        <dbReference type="Rhea" id="RHEA-COMP:17340"/>
        <dbReference type="ChEBI" id="CHEBI:33019"/>
        <dbReference type="ChEBI" id="CHEBI:61560"/>
        <dbReference type="ChEBI" id="CHEBI:173112"/>
        <dbReference type="EC" id="2.7.7.7"/>
    </reaction>
</comment>
<dbReference type="InterPro" id="IPR048448">
    <property type="entry name" value="DnaX-like_C"/>
</dbReference>
<feature type="region of interest" description="Disordered" evidence="12">
    <location>
        <begin position="622"/>
        <end position="656"/>
    </location>
</feature>
<feature type="compositionally biased region" description="Low complexity" evidence="12">
    <location>
        <begin position="642"/>
        <end position="652"/>
    </location>
</feature>
<feature type="compositionally biased region" description="Low complexity" evidence="12">
    <location>
        <begin position="394"/>
        <end position="406"/>
    </location>
</feature>
<keyword evidence="8" id="KW-0862">Zinc</keyword>
<evidence type="ECO:0000313" key="15">
    <source>
        <dbReference type="Proteomes" id="UP001208017"/>
    </source>
</evidence>
<dbReference type="Gene3D" id="1.10.8.60">
    <property type="match status" value="1"/>
</dbReference>
<dbReference type="InterPro" id="IPR027417">
    <property type="entry name" value="P-loop_NTPase"/>
</dbReference>
<keyword evidence="3 14" id="KW-0808">Transferase</keyword>
<dbReference type="PRINTS" id="PR00300">
    <property type="entry name" value="CLPPROTEASEA"/>
</dbReference>
<dbReference type="RefSeq" id="WP_267153164.1">
    <property type="nucleotide sequence ID" value="NZ_JAPMLT010000014.1"/>
</dbReference>
<gene>
    <name evidence="14" type="primary">dnaX</name>
    <name evidence="14" type="ORF">OS242_18405</name>
</gene>
<evidence type="ECO:0000256" key="10">
    <source>
        <dbReference type="ARBA" id="ARBA00022932"/>
    </source>
</evidence>
<dbReference type="SUPFAM" id="SSF52540">
    <property type="entry name" value="P-loop containing nucleoside triphosphate hydrolases"/>
    <property type="match status" value="1"/>
</dbReference>
<keyword evidence="9" id="KW-0067">ATP-binding</keyword>
<evidence type="ECO:0000256" key="9">
    <source>
        <dbReference type="ARBA" id="ARBA00022840"/>
    </source>
</evidence>
<dbReference type="PANTHER" id="PTHR11669:SF0">
    <property type="entry name" value="PROTEIN STICHEL-LIKE 2"/>
    <property type="match status" value="1"/>
</dbReference>
<keyword evidence="6" id="KW-0479">Metal-binding</keyword>
<dbReference type="InterPro" id="IPR050238">
    <property type="entry name" value="DNA_Rep/Repair_Clamp_Loader"/>
</dbReference>
<proteinExistence type="inferred from homology"/>